<proteinExistence type="predicted"/>
<dbReference type="Pfam" id="PF01547">
    <property type="entry name" value="SBP_bac_1"/>
    <property type="match status" value="1"/>
</dbReference>
<dbReference type="InterPro" id="IPR050490">
    <property type="entry name" value="Bact_solute-bd_prot1"/>
</dbReference>
<dbReference type="EMBL" id="RBKS01000001">
    <property type="protein sequence ID" value="RKR74450.1"/>
    <property type="molecule type" value="Genomic_DNA"/>
</dbReference>
<comment type="caution">
    <text evidence="2">The sequence shown here is derived from an EMBL/GenBank/DDBJ whole genome shotgun (WGS) entry which is preliminary data.</text>
</comment>
<accession>A0A495IFM2</accession>
<dbReference type="Proteomes" id="UP000280008">
    <property type="component" value="Unassembled WGS sequence"/>
</dbReference>
<dbReference type="SUPFAM" id="SSF53850">
    <property type="entry name" value="Periplasmic binding protein-like II"/>
    <property type="match status" value="1"/>
</dbReference>
<dbReference type="RefSeq" id="WP_245981488.1">
    <property type="nucleotide sequence ID" value="NZ_RBKS01000001.1"/>
</dbReference>
<dbReference type="PROSITE" id="PS51257">
    <property type="entry name" value="PROKAR_LIPOPROTEIN"/>
    <property type="match status" value="1"/>
</dbReference>
<keyword evidence="2" id="KW-0762">Sugar transport</keyword>
<evidence type="ECO:0000313" key="2">
    <source>
        <dbReference type="EMBL" id="RKR74450.1"/>
    </source>
</evidence>
<feature type="chain" id="PRO_5039366786" evidence="1">
    <location>
        <begin position="33"/>
        <end position="451"/>
    </location>
</feature>
<name>A0A495IFM2_9MICO</name>
<dbReference type="PANTHER" id="PTHR43649:SF14">
    <property type="entry name" value="BLR3389 PROTEIN"/>
    <property type="match status" value="1"/>
</dbReference>
<gene>
    <name evidence="2" type="ORF">C8E83_1563</name>
</gene>
<dbReference type="InterPro" id="IPR006059">
    <property type="entry name" value="SBP"/>
</dbReference>
<organism evidence="2 3">
    <name type="scientific">Frondihabitans australicus</name>
    <dbReference type="NCBI Taxonomy" id="386892"/>
    <lineage>
        <taxon>Bacteria</taxon>
        <taxon>Bacillati</taxon>
        <taxon>Actinomycetota</taxon>
        <taxon>Actinomycetes</taxon>
        <taxon>Micrococcales</taxon>
        <taxon>Microbacteriaceae</taxon>
        <taxon>Frondihabitans</taxon>
    </lineage>
</organism>
<keyword evidence="1" id="KW-0732">Signal</keyword>
<dbReference type="AlphaFoldDB" id="A0A495IFM2"/>
<protein>
    <submittedName>
        <fullName evidence="2">Multiple sugar transport system substrate-binding protein</fullName>
    </submittedName>
</protein>
<sequence>MRRKTAQRIMTVGAAAAAMSLLVAGCSSPSTSSSSTKPVSASDITKAMNTPTTLNFWTWLPNVSTEVAMFEKKYPKIKVNVNNVGQGAAQYTKLTNAISAGKGAPDVAQVEYQYLPQFELTKSLLDLSPYGASKLKSSFSASTWNQVTQGSAVYGIPQDSGPMGDLYRADILKKAGITEAPKTWDDFATAAATVKAKTGSYLTDLPPNDAGAYIGLLWQAGVKPFKYSGGKDVTVNLDTATAQKVGTYWNTLLQKNLVAVDPNFTTQWYQGLDKGKYATWLTAAWGPVFLQGEAKDTAGLWKAAPLPQYSTTANVSANLGGSTDAVLKSTKNPIAAYELAKFINTDQQSIETLNTKQSLYPPQTSLLNSASFKAQSAPFYGGQKVNALFADITNTVDPDFEWPPFMAYVYSSFNNTLGKAIADKTDLNAGLAAWQKSIVSYAKGQGFTVTQ</sequence>
<keyword evidence="2" id="KW-0813">Transport</keyword>
<reference evidence="2 3" key="1">
    <citation type="submission" date="2018-10" db="EMBL/GenBank/DDBJ databases">
        <title>Sequencing the genomes of 1000 actinobacteria strains.</title>
        <authorList>
            <person name="Klenk H.-P."/>
        </authorList>
    </citation>
    <scope>NUCLEOTIDE SEQUENCE [LARGE SCALE GENOMIC DNA]</scope>
    <source>
        <strain evidence="2 3">DSM 17894</strain>
    </source>
</reference>
<feature type="signal peptide" evidence="1">
    <location>
        <begin position="1"/>
        <end position="32"/>
    </location>
</feature>
<keyword evidence="3" id="KW-1185">Reference proteome</keyword>
<evidence type="ECO:0000313" key="3">
    <source>
        <dbReference type="Proteomes" id="UP000280008"/>
    </source>
</evidence>
<dbReference type="Gene3D" id="3.40.190.10">
    <property type="entry name" value="Periplasmic binding protein-like II"/>
    <property type="match status" value="3"/>
</dbReference>
<evidence type="ECO:0000256" key="1">
    <source>
        <dbReference type="SAM" id="SignalP"/>
    </source>
</evidence>
<dbReference type="PANTHER" id="PTHR43649">
    <property type="entry name" value="ARABINOSE-BINDING PROTEIN-RELATED"/>
    <property type="match status" value="1"/>
</dbReference>